<evidence type="ECO:0000313" key="2">
    <source>
        <dbReference type="EMBL" id="EOY00132.1"/>
    </source>
</evidence>
<keyword evidence="3" id="KW-1185">Reference proteome</keyword>
<name>A0A061E6Z7_THECC</name>
<dbReference type="EMBL" id="CM001880">
    <property type="protein sequence ID" value="EOY00132.1"/>
    <property type="molecule type" value="Genomic_DNA"/>
</dbReference>
<feature type="compositionally biased region" description="Basic and acidic residues" evidence="1">
    <location>
        <begin position="114"/>
        <end position="123"/>
    </location>
</feature>
<dbReference type="Proteomes" id="UP000026915">
    <property type="component" value="Chromosome 2"/>
</dbReference>
<organism evidence="2 3">
    <name type="scientific">Theobroma cacao</name>
    <name type="common">Cacao</name>
    <name type="synonym">Cocoa</name>
    <dbReference type="NCBI Taxonomy" id="3641"/>
    <lineage>
        <taxon>Eukaryota</taxon>
        <taxon>Viridiplantae</taxon>
        <taxon>Streptophyta</taxon>
        <taxon>Embryophyta</taxon>
        <taxon>Tracheophyta</taxon>
        <taxon>Spermatophyta</taxon>
        <taxon>Magnoliopsida</taxon>
        <taxon>eudicotyledons</taxon>
        <taxon>Gunneridae</taxon>
        <taxon>Pentapetalae</taxon>
        <taxon>rosids</taxon>
        <taxon>malvids</taxon>
        <taxon>Malvales</taxon>
        <taxon>Malvaceae</taxon>
        <taxon>Byttnerioideae</taxon>
        <taxon>Theobroma</taxon>
    </lineage>
</organism>
<accession>A0A061E6Z7</accession>
<proteinExistence type="predicted"/>
<dbReference type="Gramene" id="EOY00132">
    <property type="protein sequence ID" value="EOY00132"/>
    <property type="gene ID" value="TCM_009678"/>
</dbReference>
<evidence type="ECO:0000313" key="3">
    <source>
        <dbReference type="Proteomes" id="UP000026915"/>
    </source>
</evidence>
<feature type="compositionally biased region" description="Low complexity" evidence="1">
    <location>
        <begin position="162"/>
        <end position="175"/>
    </location>
</feature>
<dbReference type="AlphaFoldDB" id="A0A061E6Z7"/>
<feature type="region of interest" description="Disordered" evidence="1">
    <location>
        <begin position="87"/>
        <end position="175"/>
    </location>
</feature>
<dbReference type="InParanoid" id="A0A061E6Z7"/>
<reference evidence="2 3" key="1">
    <citation type="journal article" date="2013" name="Genome Biol.">
        <title>The genome sequence of the most widely cultivated cacao type and its use to identify candidate genes regulating pod color.</title>
        <authorList>
            <person name="Motamayor J.C."/>
            <person name="Mockaitis K."/>
            <person name="Schmutz J."/>
            <person name="Haiminen N."/>
            <person name="Iii D.L."/>
            <person name="Cornejo O."/>
            <person name="Findley S.D."/>
            <person name="Zheng P."/>
            <person name="Utro F."/>
            <person name="Royaert S."/>
            <person name="Saski C."/>
            <person name="Jenkins J."/>
            <person name="Podicheti R."/>
            <person name="Zhao M."/>
            <person name="Scheffler B.E."/>
            <person name="Stack J.C."/>
            <person name="Feltus F.A."/>
            <person name="Mustiga G.M."/>
            <person name="Amores F."/>
            <person name="Phillips W."/>
            <person name="Marelli J.P."/>
            <person name="May G.D."/>
            <person name="Shapiro H."/>
            <person name="Ma J."/>
            <person name="Bustamante C.D."/>
            <person name="Schnell R.J."/>
            <person name="Main D."/>
            <person name="Gilbert D."/>
            <person name="Parida L."/>
            <person name="Kuhn D.N."/>
        </authorList>
    </citation>
    <scope>NUCLEOTIDE SEQUENCE [LARGE SCALE GENOMIC DNA]</scope>
    <source>
        <strain evidence="3">cv. Matina 1-6</strain>
    </source>
</reference>
<protein>
    <submittedName>
        <fullName evidence="2">Uncharacterized protein</fullName>
    </submittedName>
</protein>
<gene>
    <name evidence="2" type="ORF">TCM_009678</name>
</gene>
<sequence>MDDYEVVMGLDFLERIQALLMPHNDYICIVGSKGQCIVLVRRGCAQSTKTLSAIQSVEGEQICAAVRSLEDTPSSIVEAPDEVLKVSKHQSGGANPMVGEPSREATPPASSKLPLRECHDIRWAGHSGIHRTPVSRPPFTRRAGSRESSMTRKRSAVARPRGGVQTTGTGNVGAQ</sequence>
<evidence type="ECO:0000256" key="1">
    <source>
        <dbReference type="SAM" id="MobiDB-lite"/>
    </source>
</evidence>
<dbReference type="HOGENOM" id="CLU_1535219_0_0_1"/>